<keyword evidence="1" id="KW-0472">Membrane</keyword>
<evidence type="ECO:0000256" key="1">
    <source>
        <dbReference type="SAM" id="Phobius"/>
    </source>
</evidence>
<reference evidence="2" key="1">
    <citation type="journal article" date="2023" name="Mol. Biol. Evol.">
        <title>Third-Generation Sequencing Reveals the Adaptive Role of the Epigenome in Three Deep-Sea Polychaetes.</title>
        <authorList>
            <person name="Perez M."/>
            <person name="Aroh O."/>
            <person name="Sun Y."/>
            <person name="Lan Y."/>
            <person name="Juniper S.K."/>
            <person name="Young C.R."/>
            <person name="Angers B."/>
            <person name="Qian P.Y."/>
        </authorList>
    </citation>
    <scope>NUCLEOTIDE SEQUENCE</scope>
    <source>
        <strain evidence="2">P08H-3</strain>
    </source>
</reference>
<evidence type="ECO:0000313" key="2">
    <source>
        <dbReference type="EMBL" id="KAK2162715.1"/>
    </source>
</evidence>
<protein>
    <submittedName>
        <fullName evidence="2">Uncharacterized protein</fullName>
    </submittedName>
</protein>
<dbReference type="Proteomes" id="UP001208570">
    <property type="component" value="Unassembled WGS sequence"/>
</dbReference>
<gene>
    <name evidence="2" type="ORF">LSH36_93g07059</name>
</gene>
<keyword evidence="3" id="KW-1185">Reference proteome</keyword>
<name>A0AAD9NAB1_9ANNE</name>
<keyword evidence="1" id="KW-0812">Transmembrane</keyword>
<sequence length="95" mass="11567">MCRLLYHNVCHILFVMFNIEIILLNIHDIILSISMPLLSCCSVIQRNLMTSCQERIIWKLLKTFLAKKTLVLKWLLELMNFRRNLYFKRDEEYFL</sequence>
<organism evidence="2 3">
    <name type="scientific">Paralvinella palmiformis</name>
    <dbReference type="NCBI Taxonomy" id="53620"/>
    <lineage>
        <taxon>Eukaryota</taxon>
        <taxon>Metazoa</taxon>
        <taxon>Spiralia</taxon>
        <taxon>Lophotrochozoa</taxon>
        <taxon>Annelida</taxon>
        <taxon>Polychaeta</taxon>
        <taxon>Sedentaria</taxon>
        <taxon>Canalipalpata</taxon>
        <taxon>Terebellida</taxon>
        <taxon>Terebelliformia</taxon>
        <taxon>Alvinellidae</taxon>
        <taxon>Paralvinella</taxon>
    </lineage>
</organism>
<dbReference type="EMBL" id="JAODUP010000093">
    <property type="protein sequence ID" value="KAK2162715.1"/>
    <property type="molecule type" value="Genomic_DNA"/>
</dbReference>
<accession>A0AAD9NAB1</accession>
<dbReference type="AlphaFoldDB" id="A0AAD9NAB1"/>
<proteinExistence type="predicted"/>
<comment type="caution">
    <text evidence="2">The sequence shown here is derived from an EMBL/GenBank/DDBJ whole genome shotgun (WGS) entry which is preliminary data.</text>
</comment>
<feature type="transmembrane region" description="Helical" evidence="1">
    <location>
        <begin position="12"/>
        <end position="38"/>
    </location>
</feature>
<keyword evidence="1" id="KW-1133">Transmembrane helix</keyword>
<evidence type="ECO:0000313" key="3">
    <source>
        <dbReference type="Proteomes" id="UP001208570"/>
    </source>
</evidence>